<feature type="compositionally biased region" description="Low complexity" evidence="1">
    <location>
        <begin position="762"/>
        <end position="778"/>
    </location>
</feature>
<keyword evidence="2" id="KW-0472">Membrane</keyword>
<dbReference type="GO" id="GO:0005737">
    <property type="term" value="C:cytoplasm"/>
    <property type="evidence" value="ECO:0007669"/>
    <property type="project" value="TreeGrafter"/>
</dbReference>
<organism evidence="3 4">
    <name type="scientific">Gonium pectorale</name>
    <name type="common">Green alga</name>
    <dbReference type="NCBI Taxonomy" id="33097"/>
    <lineage>
        <taxon>Eukaryota</taxon>
        <taxon>Viridiplantae</taxon>
        <taxon>Chlorophyta</taxon>
        <taxon>core chlorophytes</taxon>
        <taxon>Chlorophyceae</taxon>
        <taxon>CS clade</taxon>
        <taxon>Chlamydomonadales</taxon>
        <taxon>Volvocaceae</taxon>
        <taxon>Gonium</taxon>
    </lineage>
</organism>
<dbReference type="OrthoDB" id="552208at2759"/>
<feature type="compositionally biased region" description="Low complexity" evidence="1">
    <location>
        <begin position="448"/>
        <end position="460"/>
    </location>
</feature>
<proteinExistence type="predicted"/>
<feature type="compositionally biased region" description="Gly residues" evidence="1">
    <location>
        <begin position="702"/>
        <end position="712"/>
    </location>
</feature>
<feature type="compositionally biased region" description="Low complexity" evidence="1">
    <location>
        <begin position="468"/>
        <end position="485"/>
    </location>
</feature>
<keyword evidence="4" id="KW-1185">Reference proteome</keyword>
<name>A0A150G5H5_GONPE</name>
<reference evidence="4" key="1">
    <citation type="journal article" date="2016" name="Nat. Commun.">
        <title>The Gonium pectorale genome demonstrates co-option of cell cycle regulation during the evolution of multicellularity.</title>
        <authorList>
            <person name="Hanschen E.R."/>
            <person name="Marriage T.N."/>
            <person name="Ferris P.J."/>
            <person name="Hamaji T."/>
            <person name="Toyoda A."/>
            <person name="Fujiyama A."/>
            <person name="Neme R."/>
            <person name="Noguchi H."/>
            <person name="Minakuchi Y."/>
            <person name="Suzuki M."/>
            <person name="Kawai-Toyooka H."/>
            <person name="Smith D.R."/>
            <person name="Sparks H."/>
            <person name="Anderson J."/>
            <person name="Bakaric R."/>
            <person name="Luria V."/>
            <person name="Karger A."/>
            <person name="Kirschner M.W."/>
            <person name="Durand P.M."/>
            <person name="Michod R.E."/>
            <person name="Nozaki H."/>
            <person name="Olson B.J."/>
        </authorList>
    </citation>
    <scope>NUCLEOTIDE SEQUENCE [LARGE SCALE GENOMIC DNA]</scope>
    <source>
        <strain evidence="4">NIES-2863</strain>
    </source>
</reference>
<feature type="region of interest" description="Disordered" evidence="1">
    <location>
        <begin position="696"/>
        <end position="725"/>
    </location>
</feature>
<feature type="region of interest" description="Disordered" evidence="1">
    <location>
        <begin position="535"/>
        <end position="562"/>
    </location>
</feature>
<dbReference type="InterPro" id="IPR016024">
    <property type="entry name" value="ARM-type_fold"/>
</dbReference>
<keyword evidence="2" id="KW-1133">Transmembrane helix</keyword>
<feature type="transmembrane region" description="Helical" evidence="2">
    <location>
        <begin position="163"/>
        <end position="188"/>
    </location>
</feature>
<evidence type="ECO:0000256" key="2">
    <source>
        <dbReference type="SAM" id="Phobius"/>
    </source>
</evidence>
<dbReference type="EMBL" id="LSYV01000060">
    <property type="protein sequence ID" value="KXZ45023.1"/>
    <property type="molecule type" value="Genomic_DNA"/>
</dbReference>
<feature type="region of interest" description="Disordered" evidence="1">
    <location>
        <begin position="762"/>
        <end position="787"/>
    </location>
</feature>
<feature type="region of interest" description="Disordered" evidence="1">
    <location>
        <begin position="635"/>
        <end position="662"/>
    </location>
</feature>
<keyword evidence="2" id="KW-0812">Transmembrane</keyword>
<feature type="compositionally biased region" description="Low complexity" evidence="1">
    <location>
        <begin position="713"/>
        <end position="725"/>
    </location>
</feature>
<comment type="caution">
    <text evidence="3">The sequence shown here is derived from an EMBL/GenBank/DDBJ whole genome shotgun (WGS) entry which is preliminary data.</text>
</comment>
<evidence type="ECO:0008006" key="5">
    <source>
        <dbReference type="Google" id="ProtNLM"/>
    </source>
</evidence>
<dbReference type="InterPro" id="IPR011989">
    <property type="entry name" value="ARM-like"/>
</dbReference>
<feature type="transmembrane region" description="Helical" evidence="2">
    <location>
        <begin position="129"/>
        <end position="151"/>
    </location>
</feature>
<protein>
    <recommendedName>
        <fullName evidence="5">Importin N-terminal domain-containing protein</fullName>
    </recommendedName>
</protein>
<dbReference type="InterPro" id="IPR051345">
    <property type="entry name" value="Importin_beta-like_NTR"/>
</dbReference>
<evidence type="ECO:0000313" key="4">
    <source>
        <dbReference type="Proteomes" id="UP000075714"/>
    </source>
</evidence>
<dbReference type="AlphaFoldDB" id="A0A150G5H5"/>
<dbReference type="STRING" id="33097.A0A150G5H5"/>
<evidence type="ECO:0000256" key="1">
    <source>
        <dbReference type="SAM" id="MobiDB-lite"/>
    </source>
</evidence>
<dbReference type="PANTHER" id="PTHR12363:SF54">
    <property type="entry name" value="NUCLEAR TRANSPORT RECEPTOR"/>
    <property type="match status" value="1"/>
</dbReference>
<feature type="compositionally biased region" description="Low complexity" evidence="1">
    <location>
        <begin position="539"/>
        <end position="562"/>
    </location>
</feature>
<dbReference type="PANTHER" id="PTHR12363">
    <property type="entry name" value="TRANSPORTIN 3 AND IMPORTIN 13"/>
    <property type="match status" value="1"/>
</dbReference>
<accession>A0A150G5H5</accession>
<dbReference type="Gene3D" id="1.25.10.10">
    <property type="entry name" value="Leucine-rich Repeat Variant"/>
    <property type="match status" value="1"/>
</dbReference>
<evidence type="ECO:0000313" key="3">
    <source>
        <dbReference type="EMBL" id="KXZ45023.1"/>
    </source>
</evidence>
<dbReference type="SUPFAM" id="SSF48371">
    <property type="entry name" value="ARM repeat"/>
    <property type="match status" value="1"/>
</dbReference>
<sequence length="1195" mass="118268">MDAQLAVIRQALAALYSHDGATRKAADHWLQSFRNSSGAWQLCLVLLSRPGLAEYEYHFAAHVMRVAVGKVQEVLDPAVLPGLAAQLAALLLASAGSGAWPVAGQLSSALAALAVRAGMWPEESLVPQLLSLLAPQLAAAMLAGLTFGGMAGMAHGMAGYGSAAGGAAVVAAAVSAESSAVFALLQVVAALPEACASRAVAAHPQRKAAVAAALAADAAVAPLLHAAIAVCAVLCAVAAAVLPAALRGEAAAAGRFAGLWPHLMALLGHSNPEVALSCVAFWQDTYLAQLVAGLAPAGSADAAPGPAFDAHVSSILATAAAAVVAPAGSLKLSGTALTLLGGMAPWLAGRPGELARPLDAIRAALGSADEKLARNAATALNRLAVHSGCAGHLLGRYAGWVGGLGGLLPGPEVVLRHRPAPGVDLTSRELLVASLMRLACSPSPPPHLQQQQQQQQQSPSSPDPSQPSPGHESQQQQQQQRPSSGQQLLLLQQLLAPRVMAAAAELERLANITSAASSSGVLQAYLQLWRASRRPPQGPAAAAAGGGLASSSAANSSAAAGGQDVTMGGTGGHGAAAQEAAAAGPRCRAPLCIPGAPAELQQLGSAASAAAQRLGGLASMLLFVPAAGQVQDMGGGGGGGGGGARRAGGGDASRGGGADAAGGAAAGGGSAAMVLPLVVQAVRAVWRHLQPCLQPQPLTQHGGSGGAGGGSQAGQQGQAGQAGQPGPALLLETCEGAALLPASCSLLQGSLLLAAASFSASSPSSSSSSTSSPLLTEPQPSPSEHQQYQLQQIAGAAELLSSAVSLLAASHGSAMVDPPEVAAAAQRAAAAAGGSSGAEGIHPHPQALTQQAQQMAAHRTAQQAAAAAAASASQALGPPACILQLVLGCLPVCSELLNAQQPSRQQQQQAEQLAAQAAQARGVVEEAVRAVCLVARQACGCLQLSRPGGPGPDPERLLVALPVFTSLLLHTPQALAADSGAVKREGALPAGLAALLTRVRLAPPLAAAYIGVAAQLDAPCVCCAPDGMGLVYTITAAEAAQATAAALGLPPSARHPAPPRPLGAAVGSLGSLLTLSLMVAAAGGMPPDLMLPIATCLHGAWQAMGEARFRAWVHAAATELSGVTQKTGGGGGAGGPHLAAAVAPSPLFPWARLQPEVLYLSLSELWGEECERDVMRFKRALKALCGGKKKGAGGG</sequence>
<gene>
    <name evidence="3" type="ORF">GPECTOR_59g631</name>
</gene>
<feature type="region of interest" description="Disordered" evidence="1">
    <location>
        <begin position="441"/>
        <end position="485"/>
    </location>
</feature>
<dbReference type="Proteomes" id="UP000075714">
    <property type="component" value="Unassembled WGS sequence"/>
</dbReference>
<dbReference type="GO" id="GO:0006606">
    <property type="term" value="P:protein import into nucleus"/>
    <property type="evidence" value="ECO:0007669"/>
    <property type="project" value="TreeGrafter"/>
</dbReference>
<feature type="transmembrane region" description="Helical" evidence="2">
    <location>
        <begin position="209"/>
        <end position="242"/>
    </location>
</feature>